<dbReference type="PANTHER" id="PTHR13318">
    <property type="entry name" value="PARTNER OF PAIRED, ISOFORM B-RELATED"/>
    <property type="match status" value="1"/>
</dbReference>
<evidence type="ECO:0000256" key="1">
    <source>
        <dbReference type="SAM" id="MobiDB-lite"/>
    </source>
</evidence>
<dbReference type="SUPFAM" id="SSF52047">
    <property type="entry name" value="RNI-like"/>
    <property type="match status" value="1"/>
</dbReference>
<sequence length="467" mass="51657">MRSAGFYMKKIPQMLNQKPDAERNPLQEISLNGIRKPRKAEVQPSASGEAASAGPLSKDEEIQHLVMFLRSDIDPHHYSPSSEVKGYLHKIISESGDVFDDGEGDFSHLSPNSSRVYLNDSYNENKLANALLPRPDIVNVYRTPGSSRHAKRQGNIQTVAKALSTLKKSVTINFRVNPSLWKTANLFKKTTSVEAIHALLVRGVRVLKLAECTVCSLNLKLFSPFLSDPSQAVKVNYIDFSKVVFSDVSVIVAVLAKCKTLQGIAFDSNALDDLVCKELSRNSSLRYLSLPMCYGYTSDGLKEICEGCTSLIEANFAWSSFTAEHVRVLCCSLPASLQRLDISGITEHALCDKDLMILTRTCPILTDLDISDSPSITSASVKWLFGMTSLKGLSVSRCYGVDAATFMFAGKLSYLNIFGCITEKGEQILRSHLKNVRVNEIYYTEIARPTRGAGSCMIWNKYVGESY</sequence>
<evidence type="ECO:0000313" key="4">
    <source>
        <dbReference type="WBParaSite" id="EVEC_0000156901-mRNA-1"/>
    </source>
</evidence>
<feature type="compositionally biased region" description="Low complexity" evidence="1">
    <location>
        <begin position="44"/>
        <end position="56"/>
    </location>
</feature>
<dbReference type="WBParaSite" id="EVEC_0000156901-mRNA-1">
    <property type="protein sequence ID" value="EVEC_0000156901-mRNA-1"/>
    <property type="gene ID" value="EVEC_0000156901"/>
</dbReference>
<reference evidence="2 3" key="2">
    <citation type="submission" date="2018-10" db="EMBL/GenBank/DDBJ databases">
        <authorList>
            <consortium name="Pathogen Informatics"/>
        </authorList>
    </citation>
    <scope>NUCLEOTIDE SEQUENCE [LARGE SCALE GENOMIC DNA]</scope>
</reference>
<accession>A0A0N4UVT6</accession>
<protein>
    <submittedName>
        <fullName evidence="4">F-box domain-containing protein</fullName>
    </submittedName>
</protein>
<dbReference type="Gene3D" id="3.80.10.10">
    <property type="entry name" value="Ribonuclease Inhibitor"/>
    <property type="match status" value="1"/>
</dbReference>
<dbReference type="GO" id="GO:0031146">
    <property type="term" value="P:SCF-dependent proteasomal ubiquitin-dependent protein catabolic process"/>
    <property type="evidence" value="ECO:0007669"/>
    <property type="project" value="TreeGrafter"/>
</dbReference>
<evidence type="ECO:0000313" key="2">
    <source>
        <dbReference type="EMBL" id="VDD86134.1"/>
    </source>
</evidence>
<keyword evidence="3" id="KW-1185">Reference proteome</keyword>
<proteinExistence type="predicted"/>
<dbReference type="AlphaFoldDB" id="A0A0N4UVT6"/>
<dbReference type="OrthoDB" id="2095648at2759"/>
<reference evidence="4" key="1">
    <citation type="submission" date="2017-02" db="UniProtKB">
        <authorList>
            <consortium name="WormBaseParasite"/>
        </authorList>
    </citation>
    <scope>IDENTIFICATION</scope>
</reference>
<dbReference type="GO" id="GO:0019005">
    <property type="term" value="C:SCF ubiquitin ligase complex"/>
    <property type="evidence" value="ECO:0007669"/>
    <property type="project" value="TreeGrafter"/>
</dbReference>
<organism evidence="4">
    <name type="scientific">Enterobius vermicularis</name>
    <name type="common">Human pinworm</name>
    <dbReference type="NCBI Taxonomy" id="51028"/>
    <lineage>
        <taxon>Eukaryota</taxon>
        <taxon>Metazoa</taxon>
        <taxon>Ecdysozoa</taxon>
        <taxon>Nematoda</taxon>
        <taxon>Chromadorea</taxon>
        <taxon>Rhabditida</taxon>
        <taxon>Spirurina</taxon>
        <taxon>Oxyuridomorpha</taxon>
        <taxon>Oxyuroidea</taxon>
        <taxon>Oxyuridae</taxon>
        <taxon>Enterobius</taxon>
    </lineage>
</organism>
<evidence type="ECO:0000313" key="3">
    <source>
        <dbReference type="Proteomes" id="UP000274131"/>
    </source>
</evidence>
<dbReference type="STRING" id="51028.A0A0N4UVT6"/>
<dbReference type="EMBL" id="UXUI01007192">
    <property type="protein sequence ID" value="VDD86134.1"/>
    <property type="molecule type" value="Genomic_DNA"/>
</dbReference>
<name>A0A0N4UVT6_ENTVE</name>
<dbReference type="Proteomes" id="UP000274131">
    <property type="component" value="Unassembled WGS sequence"/>
</dbReference>
<gene>
    <name evidence="2" type="ORF">EVEC_LOCUS1277</name>
</gene>
<feature type="region of interest" description="Disordered" evidence="1">
    <location>
        <begin position="34"/>
        <end position="56"/>
    </location>
</feature>
<dbReference type="InterPro" id="IPR032675">
    <property type="entry name" value="LRR_dom_sf"/>
</dbReference>